<sequence length="254" mass="28886">MSSEWLHSVQDVAHYSIQTSNTGTDYQDSNDESIPLLRDNERSCVRNLWIVFFSIFLGVGLFTGTYLLITEATDWSISQSYYSLITRKGWKADKVNLVNSTVPLLQLPLRKVLLTKTNSPECVNEDECSKQVYEVQKDHVTRLKEPDIIYNFLIAGDGQTYEGRGWKYQALVSNSGDKHTLVVAFLGIFNETLPSKKQIGQARSFLQVAESKGKLSQCYTIESEHNLNQSKNEGIFNDVISHLKAYFTKKHNLC</sequence>
<dbReference type="InterPro" id="IPR015510">
    <property type="entry name" value="PGRP"/>
</dbReference>
<keyword evidence="7" id="KW-1185">Reference proteome</keyword>
<dbReference type="GO" id="GO:0045087">
    <property type="term" value="P:innate immune response"/>
    <property type="evidence" value="ECO:0007669"/>
    <property type="project" value="UniProtKB-KW"/>
</dbReference>
<organism evidence="6 7">
    <name type="scientific">Ignelater luminosus</name>
    <name type="common">Cucubano</name>
    <name type="synonym">Pyrophorus luminosus</name>
    <dbReference type="NCBI Taxonomy" id="2038154"/>
    <lineage>
        <taxon>Eukaryota</taxon>
        <taxon>Metazoa</taxon>
        <taxon>Ecdysozoa</taxon>
        <taxon>Arthropoda</taxon>
        <taxon>Hexapoda</taxon>
        <taxon>Insecta</taxon>
        <taxon>Pterygota</taxon>
        <taxon>Neoptera</taxon>
        <taxon>Endopterygota</taxon>
        <taxon>Coleoptera</taxon>
        <taxon>Polyphaga</taxon>
        <taxon>Elateriformia</taxon>
        <taxon>Elateroidea</taxon>
        <taxon>Elateridae</taxon>
        <taxon>Agrypninae</taxon>
        <taxon>Pyrophorini</taxon>
        <taxon>Ignelater</taxon>
    </lineage>
</organism>
<dbReference type="GO" id="GO:0008745">
    <property type="term" value="F:N-acetylmuramoyl-L-alanine amidase activity"/>
    <property type="evidence" value="ECO:0007669"/>
    <property type="project" value="InterPro"/>
</dbReference>
<dbReference type="Gene3D" id="3.40.80.10">
    <property type="entry name" value="Peptidoglycan recognition protein-like"/>
    <property type="match status" value="1"/>
</dbReference>
<gene>
    <name evidence="6" type="ORF">ILUMI_20763</name>
</gene>
<dbReference type="GO" id="GO:0009253">
    <property type="term" value="P:peptidoglycan catabolic process"/>
    <property type="evidence" value="ECO:0007669"/>
    <property type="project" value="InterPro"/>
</dbReference>
<name>A0A8K0G4J7_IGNLU</name>
<evidence type="ECO:0000256" key="2">
    <source>
        <dbReference type="ARBA" id="ARBA00022588"/>
    </source>
</evidence>
<keyword evidence="4" id="KW-0472">Membrane</keyword>
<evidence type="ECO:0000313" key="6">
    <source>
        <dbReference type="EMBL" id="KAF2885418.1"/>
    </source>
</evidence>
<dbReference type="PANTHER" id="PTHR11022:SF74">
    <property type="entry name" value="PEPTIDOGLYCAN-RECOGNITION PROTEIN SA"/>
    <property type="match status" value="1"/>
</dbReference>
<keyword evidence="3" id="KW-0391">Immunity</keyword>
<dbReference type="GO" id="GO:0008270">
    <property type="term" value="F:zinc ion binding"/>
    <property type="evidence" value="ECO:0007669"/>
    <property type="project" value="InterPro"/>
</dbReference>
<dbReference type="AlphaFoldDB" id="A0A8K0G4J7"/>
<feature type="domain" description="Peptidoglycan recognition protein family" evidence="5">
    <location>
        <begin position="82"/>
        <end position="233"/>
    </location>
</feature>
<comment type="similarity">
    <text evidence="1">Belongs to the N-acetylmuramoyl-L-alanine amidase 2 family.</text>
</comment>
<dbReference type="OrthoDB" id="10001926at2759"/>
<dbReference type="InterPro" id="IPR036505">
    <property type="entry name" value="Amidase/PGRP_sf"/>
</dbReference>
<evidence type="ECO:0000256" key="4">
    <source>
        <dbReference type="SAM" id="Phobius"/>
    </source>
</evidence>
<dbReference type="InterPro" id="IPR002502">
    <property type="entry name" value="Amidase_domain"/>
</dbReference>
<proteinExistence type="inferred from homology"/>
<evidence type="ECO:0000259" key="5">
    <source>
        <dbReference type="SMART" id="SM00701"/>
    </source>
</evidence>
<dbReference type="EMBL" id="VTPC01089958">
    <property type="protein sequence ID" value="KAF2885418.1"/>
    <property type="molecule type" value="Genomic_DNA"/>
</dbReference>
<feature type="transmembrane region" description="Helical" evidence="4">
    <location>
        <begin position="48"/>
        <end position="69"/>
    </location>
</feature>
<evidence type="ECO:0000313" key="7">
    <source>
        <dbReference type="Proteomes" id="UP000801492"/>
    </source>
</evidence>
<accession>A0A8K0G4J7</accession>
<reference evidence="6" key="1">
    <citation type="submission" date="2019-08" db="EMBL/GenBank/DDBJ databases">
        <title>The genome of the North American firefly Photinus pyralis.</title>
        <authorList>
            <consortium name="Photinus pyralis genome working group"/>
            <person name="Fallon T.R."/>
            <person name="Sander Lower S.E."/>
            <person name="Weng J.-K."/>
        </authorList>
    </citation>
    <scope>NUCLEOTIDE SEQUENCE</scope>
    <source>
        <strain evidence="6">TRF0915ILg1</strain>
        <tissue evidence="6">Whole body</tissue>
    </source>
</reference>
<dbReference type="PANTHER" id="PTHR11022">
    <property type="entry name" value="PEPTIDOGLYCAN RECOGNITION PROTEIN"/>
    <property type="match status" value="1"/>
</dbReference>
<dbReference type="Proteomes" id="UP000801492">
    <property type="component" value="Unassembled WGS sequence"/>
</dbReference>
<keyword evidence="2" id="KW-0399">Innate immunity</keyword>
<evidence type="ECO:0000256" key="3">
    <source>
        <dbReference type="ARBA" id="ARBA00022859"/>
    </source>
</evidence>
<dbReference type="CDD" id="cd06583">
    <property type="entry name" value="PGRP"/>
    <property type="match status" value="1"/>
</dbReference>
<keyword evidence="4" id="KW-1133">Transmembrane helix</keyword>
<dbReference type="SUPFAM" id="SSF55846">
    <property type="entry name" value="N-acetylmuramoyl-L-alanine amidase-like"/>
    <property type="match status" value="1"/>
</dbReference>
<evidence type="ECO:0000256" key="1">
    <source>
        <dbReference type="ARBA" id="ARBA00007553"/>
    </source>
</evidence>
<protein>
    <recommendedName>
        <fullName evidence="5">Peptidoglycan recognition protein family domain-containing protein</fullName>
    </recommendedName>
</protein>
<comment type="caution">
    <text evidence="6">The sequence shown here is derived from an EMBL/GenBank/DDBJ whole genome shotgun (WGS) entry which is preliminary data.</text>
</comment>
<dbReference type="InterPro" id="IPR006619">
    <property type="entry name" value="PGRP_domain_met/bac"/>
</dbReference>
<dbReference type="SMART" id="SM00701">
    <property type="entry name" value="PGRP"/>
    <property type="match status" value="1"/>
</dbReference>
<keyword evidence="4" id="KW-0812">Transmembrane</keyword>